<gene>
    <name evidence="3" type="ORF">RSOLAG22IIIB_06598</name>
</gene>
<dbReference type="AlphaFoldDB" id="A0A0K6GF60"/>
<protein>
    <submittedName>
        <fullName evidence="3">Uncharacterized protein</fullName>
    </submittedName>
</protein>
<feature type="compositionally biased region" description="Polar residues" evidence="2">
    <location>
        <begin position="1"/>
        <end position="11"/>
    </location>
</feature>
<evidence type="ECO:0000313" key="4">
    <source>
        <dbReference type="Proteomes" id="UP000044841"/>
    </source>
</evidence>
<sequence>MRARIFQSNRGVSRRSKKDNDASGSGPSTKKRGAKAHAQQVRGEPILLVMDPTDRDKYWENRVEKLDRQLSGLNREREDYRKQLKDLEAKQAQAPPREQPQVQRAIEETQRAIRRSVDAAALLRTHLQLPDDKEPGEVVAAFRSINRAIDGLCRDIGEDMGKLRPTSRGSSTKTSLNVHNMATVRQILYPQGITHPSLIESSSRGRPIDEFVELALQFLINRDIDYHIFQPFHPLLKPEANAYVTELYEGVRLRDPQVISGRWRVSTFEAHQATHDQSSVQRWLDNYISQLIHFLLQPFLAAVYGESTRMTSKHKLAVEAVVTKAYQWNQMVKTEVILLDFHPSLFPTGAPFDSKGMRPIERTPAPSAAEPILTTVALGLESSEALGGGKIPKFVWQERAVVLTNAYFESS</sequence>
<proteinExistence type="predicted"/>
<evidence type="ECO:0000256" key="2">
    <source>
        <dbReference type="SAM" id="MobiDB-lite"/>
    </source>
</evidence>
<accession>A0A0K6GF60</accession>
<keyword evidence="4" id="KW-1185">Reference proteome</keyword>
<evidence type="ECO:0000313" key="3">
    <source>
        <dbReference type="EMBL" id="CUA77242.1"/>
    </source>
</evidence>
<organism evidence="3 4">
    <name type="scientific">Rhizoctonia solani</name>
    <dbReference type="NCBI Taxonomy" id="456999"/>
    <lineage>
        <taxon>Eukaryota</taxon>
        <taxon>Fungi</taxon>
        <taxon>Dikarya</taxon>
        <taxon>Basidiomycota</taxon>
        <taxon>Agaricomycotina</taxon>
        <taxon>Agaricomycetes</taxon>
        <taxon>Cantharellales</taxon>
        <taxon>Ceratobasidiaceae</taxon>
        <taxon>Rhizoctonia</taxon>
    </lineage>
</organism>
<evidence type="ECO:0000256" key="1">
    <source>
        <dbReference type="SAM" id="Coils"/>
    </source>
</evidence>
<dbReference type="Proteomes" id="UP000044841">
    <property type="component" value="Unassembled WGS sequence"/>
</dbReference>
<name>A0A0K6GF60_9AGAM</name>
<dbReference type="EMBL" id="CYGV01001800">
    <property type="protein sequence ID" value="CUA77242.1"/>
    <property type="molecule type" value="Genomic_DNA"/>
</dbReference>
<keyword evidence="1" id="KW-0175">Coiled coil</keyword>
<feature type="region of interest" description="Disordered" evidence="2">
    <location>
        <begin position="1"/>
        <end position="45"/>
    </location>
</feature>
<feature type="coiled-coil region" evidence="1">
    <location>
        <begin position="63"/>
        <end position="93"/>
    </location>
</feature>
<reference evidence="3 4" key="1">
    <citation type="submission" date="2015-07" db="EMBL/GenBank/DDBJ databases">
        <authorList>
            <person name="Noorani M."/>
        </authorList>
    </citation>
    <scope>NUCLEOTIDE SEQUENCE [LARGE SCALE GENOMIC DNA]</scope>
    <source>
        <strain evidence="3">BBA 69670</strain>
    </source>
</reference>